<keyword evidence="6" id="KW-0206">Cytoskeleton</keyword>
<name>A0A8R1HQU7_CAEJA</name>
<dbReference type="InterPro" id="IPR013783">
    <property type="entry name" value="Ig-like_fold"/>
</dbReference>
<evidence type="ECO:0000313" key="10">
    <source>
        <dbReference type="Proteomes" id="UP000005237"/>
    </source>
</evidence>
<dbReference type="Gene3D" id="2.60.40.10">
    <property type="entry name" value="Immunoglobulins"/>
    <property type="match status" value="1"/>
</dbReference>
<dbReference type="Pfam" id="PF00635">
    <property type="entry name" value="Motile_Sperm"/>
    <property type="match status" value="1"/>
</dbReference>
<dbReference type="EnsemblMetazoa" id="CJA06027.1">
    <property type="protein sequence ID" value="CJA06027.1"/>
    <property type="gene ID" value="WBGene00125231"/>
</dbReference>
<keyword evidence="6" id="KW-0963">Cytoplasm</keyword>
<feature type="transmembrane region" description="Helical" evidence="7">
    <location>
        <begin position="198"/>
        <end position="217"/>
    </location>
</feature>
<feature type="domain" description="MSP" evidence="8">
    <location>
        <begin position="1"/>
        <end position="96"/>
    </location>
</feature>
<dbReference type="PROSITE" id="PS50202">
    <property type="entry name" value="MSP"/>
    <property type="match status" value="1"/>
</dbReference>
<dbReference type="GO" id="GO:0005789">
    <property type="term" value="C:endoplasmic reticulum membrane"/>
    <property type="evidence" value="ECO:0007669"/>
    <property type="project" value="InterPro"/>
</dbReference>
<dbReference type="GO" id="GO:0090158">
    <property type="term" value="P:endoplasmic reticulum membrane organization"/>
    <property type="evidence" value="ECO:0007669"/>
    <property type="project" value="TreeGrafter"/>
</dbReference>
<dbReference type="AlphaFoldDB" id="A0A8R1HQU7"/>
<proteinExistence type="inferred from homology"/>
<dbReference type="InterPro" id="IPR008962">
    <property type="entry name" value="PapD-like_sf"/>
</dbReference>
<accession>A0A8R1HQU7</accession>
<keyword evidence="5 7" id="KW-0472">Membrane</keyword>
<dbReference type="GO" id="GO:0061817">
    <property type="term" value="P:endoplasmic reticulum-plasma membrane tethering"/>
    <property type="evidence" value="ECO:0007669"/>
    <property type="project" value="TreeGrafter"/>
</dbReference>
<reference evidence="9" key="2">
    <citation type="submission" date="2022-06" db="UniProtKB">
        <authorList>
            <consortium name="EnsemblMetazoa"/>
        </authorList>
    </citation>
    <scope>IDENTIFICATION</scope>
    <source>
        <strain evidence="9">DF5081</strain>
    </source>
</reference>
<dbReference type="GO" id="GO:0005886">
    <property type="term" value="C:plasma membrane"/>
    <property type="evidence" value="ECO:0007669"/>
    <property type="project" value="TreeGrafter"/>
</dbReference>
<dbReference type="PANTHER" id="PTHR10809">
    <property type="entry name" value="VESICLE-ASSOCIATED MEMBRANE PROTEIN-ASSOCIATED PROTEIN"/>
    <property type="match status" value="1"/>
</dbReference>
<evidence type="ECO:0000256" key="5">
    <source>
        <dbReference type="ARBA" id="ARBA00023136"/>
    </source>
</evidence>
<dbReference type="InterPro" id="IPR000535">
    <property type="entry name" value="MSP_dom"/>
</dbReference>
<comment type="function">
    <text evidence="6">Central component in molecular interactions underlying sperm crawling. Forms an extensive filament system that extends from sperm villipoda, along the leading edge of the pseudopod.</text>
</comment>
<dbReference type="GO" id="GO:0046875">
    <property type="term" value="F:ephrin receptor binding"/>
    <property type="evidence" value="ECO:0007669"/>
    <property type="project" value="EnsemblMetazoa"/>
</dbReference>
<comment type="subcellular location">
    <subcellularLocation>
        <location evidence="1">Membrane</location>
        <topology evidence="1">Single-pass type IV membrane protein</topology>
    </subcellularLocation>
</comment>
<dbReference type="GO" id="GO:0033149">
    <property type="term" value="F:FFAT motif binding"/>
    <property type="evidence" value="ECO:0007669"/>
    <property type="project" value="TreeGrafter"/>
</dbReference>
<keyword evidence="3 7" id="KW-0812">Transmembrane</keyword>
<dbReference type="InterPro" id="IPR016763">
    <property type="entry name" value="VAP"/>
</dbReference>
<sequence>MTLKNTSTSPVCFKVKTTAPKQYCVRPNSGLLKSGEEKQITVMLQPIEGAPSDAARHKFMVQSCVAPHDDIHDLESIWKIIDPTELNYTKLMVTFVDRKNPASGDDDKLLLLNGQEETFASAGVAQELGSSYNGSQDSGTVASLRKSLKSSVDVREELQSKVYDLEHEIEVMRVKNRQLQQSQTGGSGGILEGSFPSLQVFLIAVAALLIGLIFGRLF</sequence>
<evidence type="ECO:0000256" key="3">
    <source>
        <dbReference type="ARBA" id="ARBA00022692"/>
    </source>
</evidence>
<keyword evidence="4 7" id="KW-1133">Transmembrane helix</keyword>
<evidence type="ECO:0000256" key="4">
    <source>
        <dbReference type="ARBA" id="ARBA00022989"/>
    </source>
</evidence>
<evidence type="ECO:0000256" key="6">
    <source>
        <dbReference type="RuleBase" id="RU003425"/>
    </source>
</evidence>
<protein>
    <recommendedName>
        <fullName evidence="6">Major sperm protein</fullName>
    </recommendedName>
</protein>
<evidence type="ECO:0000256" key="7">
    <source>
        <dbReference type="SAM" id="Phobius"/>
    </source>
</evidence>
<comment type="similarity">
    <text evidence="2">Belongs to the VAMP-associated protein (VAP) (TC 9.B.17) family.</text>
</comment>
<dbReference type="SUPFAM" id="SSF49354">
    <property type="entry name" value="PapD-like"/>
    <property type="match status" value="1"/>
</dbReference>
<dbReference type="PANTHER" id="PTHR10809:SF6">
    <property type="entry name" value="AT11025P-RELATED"/>
    <property type="match status" value="1"/>
</dbReference>
<keyword evidence="10" id="KW-1185">Reference proteome</keyword>
<reference evidence="10" key="1">
    <citation type="submission" date="2010-08" db="EMBL/GenBank/DDBJ databases">
        <authorList>
            <consortium name="Caenorhabditis japonica Sequencing Consortium"/>
            <person name="Wilson R.K."/>
        </authorList>
    </citation>
    <scope>NUCLEOTIDE SEQUENCE [LARGE SCALE GENOMIC DNA]</scope>
    <source>
        <strain evidence="10">DF5081</strain>
    </source>
</reference>
<evidence type="ECO:0000256" key="1">
    <source>
        <dbReference type="ARBA" id="ARBA00004211"/>
    </source>
</evidence>
<dbReference type="Proteomes" id="UP000005237">
    <property type="component" value="Unassembled WGS sequence"/>
</dbReference>
<evidence type="ECO:0000313" key="9">
    <source>
        <dbReference type="EnsemblMetazoa" id="CJA06027.1"/>
    </source>
</evidence>
<organism evidence="9 10">
    <name type="scientific">Caenorhabditis japonica</name>
    <dbReference type="NCBI Taxonomy" id="281687"/>
    <lineage>
        <taxon>Eukaryota</taxon>
        <taxon>Metazoa</taxon>
        <taxon>Ecdysozoa</taxon>
        <taxon>Nematoda</taxon>
        <taxon>Chromadorea</taxon>
        <taxon>Rhabditida</taxon>
        <taxon>Rhabditina</taxon>
        <taxon>Rhabditomorpha</taxon>
        <taxon>Rhabditoidea</taxon>
        <taxon>Rhabditidae</taxon>
        <taxon>Peloderinae</taxon>
        <taxon>Caenorhabditis</taxon>
    </lineage>
</organism>
<evidence type="ECO:0000259" key="8">
    <source>
        <dbReference type="PROSITE" id="PS50202"/>
    </source>
</evidence>
<evidence type="ECO:0000256" key="2">
    <source>
        <dbReference type="ARBA" id="ARBA00008932"/>
    </source>
</evidence>